<dbReference type="EMBL" id="ML179213">
    <property type="protein sequence ID" value="THU94933.1"/>
    <property type="molecule type" value="Genomic_DNA"/>
</dbReference>
<gene>
    <name evidence="1" type="ORF">K435DRAFT_966672</name>
</gene>
<dbReference type="AlphaFoldDB" id="A0A4S8M047"/>
<reference evidence="1 2" key="1">
    <citation type="journal article" date="2019" name="Nat. Ecol. Evol.">
        <title>Megaphylogeny resolves global patterns of mushroom evolution.</title>
        <authorList>
            <person name="Varga T."/>
            <person name="Krizsan K."/>
            <person name="Foldi C."/>
            <person name="Dima B."/>
            <person name="Sanchez-Garcia M."/>
            <person name="Sanchez-Ramirez S."/>
            <person name="Szollosi G.J."/>
            <person name="Szarkandi J.G."/>
            <person name="Papp V."/>
            <person name="Albert L."/>
            <person name="Andreopoulos W."/>
            <person name="Angelini C."/>
            <person name="Antonin V."/>
            <person name="Barry K.W."/>
            <person name="Bougher N.L."/>
            <person name="Buchanan P."/>
            <person name="Buyck B."/>
            <person name="Bense V."/>
            <person name="Catcheside P."/>
            <person name="Chovatia M."/>
            <person name="Cooper J."/>
            <person name="Damon W."/>
            <person name="Desjardin D."/>
            <person name="Finy P."/>
            <person name="Geml J."/>
            <person name="Haridas S."/>
            <person name="Hughes K."/>
            <person name="Justo A."/>
            <person name="Karasinski D."/>
            <person name="Kautmanova I."/>
            <person name="Kiss B."/>
            <person name="Kocsube S."/>
            <person name="Kotiranta H."/>
            <person name="LaButti K.M."/>
            <person name="Lechner B.E."/>
            <person name="Liimatainen K."/>
            <person name="Lipzen A."/>
            <person name="Lukacs Z."/>
            <person name="Mihaltcheva S."/>
            <person name="Morgado L.N."/>
            <person name="Niskanen T."/>
            <person name="Noordeloos M.E."/>
            <person name="Ohm R.A."/>
            <person name="Ortiz-Santana B."/>
            <person name="Ovrebo C."/>
            <person name="Racz N."/>
            <person name="Riley R."/>
            <person name="Savchenko A."/>
            <person name="Shiryaev A."/>
            <person name="Soop K."/>
            <person name="Spirin V."/>
            <person name="Szebenyi C."/>
            <person name="Tomsovsky M."/>
            <person name="Tulloss R.E."/>
            <person name="Uehling J."/>
            <person name="Grigoriev I.V."/>
            <person name="Vagvolgyi C."/>
            <person name="Papp T."/>
            <person name="Martin F.M."/>
            <person name="Miettinen O."/>
            <person name="Hibbett D.S."/>
            <person name="Nagy L.G."/>
        </authorList>
    </citation>
    <scope>NUCLEOTIDE SEQUENCE [LARGE SCALE GENOMIC DNA]</scope>
    <source>
        <strain evidence="1 2">CBS 962.96</strain>
    </source>
</reference>
<protein>
    <submittedName>
        <fullName evidence="1">Uncharacterized protein</fullName>
    </submittedName>
</protein>
<dbReference type="Proteomes" id="UP000297245">
    <property type="component" value="Unassembled WGS sequence"/>
</dbReference>
<dbReference type="OrthoDB" id="2839137at2759"/>
<name>A0A4S8M047_DENBC</name>
<organism evidence="1 2">
    <name type="scientific">Dendrothele bispora (strain CBS 962.96)</name>
    <dbReference type="NCBI Taxonomy" id="1314807"/>
    <lineage>
        <taxon>Eukaryota</taxon>
        <taxon>Fungi</taxon>
        <taxon>Dikarya</taxon>
        <taxon>Basidiomycota</taxon>
        <taxon>Agaricomycotina</taxon>
        <taxon>Agaricomycetes</taxon>
        <taxon>Agaricomycetidae</taxon>
        <taxon>Agaricales</taxon>
        <taxon>Agaricales incertae sedis</taxon>
        <taxon>Dendrothele</taxon>
    </lineage>
</organism>
<sequence length="295" mass="33585">MLRSQWAFYLGLRPLSNFRPRCLQVQQTRAAGSIPPTKRTIATLDPRLIQAEDFINISGILRIGFHYGNAHLQDVAYDKTGGTRFPDDSTGFFYYHNPPSHLPPTAGGIRFRVCKEFSAKGIREAYDLLKPEGVPFEISLWQLSVKKSFWDELVQDRVVTRGLLEFCARLLDTKTKSPHTIISGLRQPFALNLTGNTVLHFVRKESLHKHVYRTPFANDFVVKTNKTVVAHFDYDEEQDEVFLQVLKPSPGVKSIASFQERFPLNRQTSSSRIAANTLLEMRNWSKVLPPSVTGH</sequence>
<evidence type="ECO:0000313" key="2">
    <source>
        <dbReference type="Proteomes" id="UP000297245"/>
    </source>
</evidence>
<accession>A0A4S8M047</accession>
<evidence type="ECO:0000313" key="1">
    <source>
        <dbReference type="EMBL" id="THU94933.1"/>
    </source>
</evidence>
<proteinExistence type="predicted"/>
<keyword evidence="2" id="KW-1185">Reference proteome</keyword>